<evidence type="ECO:0000256" key="1">
    <source>
        <dbReference type="ARBA" id="ARBA00022729"/>
    </source>
</evidence>
<feature type="signal peptide" evidence="2">
    <location>
        <begin position="1"/>
        <end position="23"/>
    </location>
</feature>
<keyword evidence="5" id="KW-1185">Reference proteome</keyword>
<dbReference type="KEGG" id="smo:SELMODRAFT_431382"/>
<dbReference type="AlphaFoldDB" id="D8TCF0"/>
<dbReference type="GO" id="GO:0071944">
    <property type="term" value="C:cell periphery"/>
    <property type="evidence" value="ECO:0000318"/>
    <property type="project" value="GO_Central"/>
</dbReference>
<dbReference type="Gramene" id="EFJ05678">
    <property type="protein sequence ID" value="EFJ05678"/>
    <property type="gene ID" value="SELMODRAFT_431382"/>
</dbReference>
<dbReference type="InParanoid" id="D8TCF0"/>
<evidence type="ECO:0000313" key="3">
    <source>
        <dbReference type="EMBL" id="EFJ04719.1"/>
    </source>
</evidence>
<dbReference type="Pfam" id="PF01190">
    <property type="entry name" value="Pollen_Ole_e_1"/>
    <property type="match status" value="1"/>
</dbReference>
<dbReference type="Proteomes" id="UP000001514">
    <property type="component" value="Unassembled WGS sequence"/>
</dbReference>
<sequence>MERSNATPLFLLVLVALSSLAQAEYKLGIPLQKYSHSSSQYEKPAAYKQVAIEGFVYCHGSQRKPLEGAAVGAVSSESNRYVGAKTNSYGYFYIPLNYDRPKKPVNPKSWRVFLVSSPDQTCSVKTNTGNGKTGAFLARSKSFSDRILYTVGPFEFMPLPPGYTQSPNY</sequence>
<dbReference type="PANTHER" id="PTHR33470">
    <property type="entry name" value="OS01G0164075 PROTEIN"/>
    <property type="match status" value="1"/>
</dbReference>
<dbReference type="EMBL" id="GL377716">
    <property type="protein sequence ID" value="EFJ05678.1"/>
    <property type="molecule type" value="Genomic_DNA"/>
</dbReference>
<dbReference type="OrthoDB" id="665669at2759"/>
<dbReference type="PANTHER" id="PTHR33470:SF29">
    <property type="entry name" value="POLLEN OLE E 1 ALLERGEN AND EXTENSIN FAMILY PROTEIN"/>
    <property type="match status" value="1"/>
</dbReference>
<dbReference type="EMBL" id="GL377759">
    <property type="protein sequence ID" value="EFJ04719.1"/>
    <property type="molecule type" value="Genomic_DNA"/>
</dbReference>
<dbReference type="Gramene" id="EFJ04719">
    <property type="protein sequence ID" value="EFJ04719"/>
    <property type="gene ID" value="SELMODRAFT_432151"/>
</dbReference>
<organism evidence="5">
    <name type="scientific">Selaginella moellendorffii</name>
    <name type="common">Spikemoss</name>
    <dbReference type="NCBI Taxonomy" id="88036"/>
    <lineage>
        <taxon>Eukaryota</taxon>
        <taxon>Viridiplantae</taxon>
        <taxon>Streptophyta</taxon>
        <taxon>Embryophyta</taxon>
        <taxon>Tracheophyta</taxon>
        <taxon>Lycopodiopsida</taxon>
        <taxon>Selaginellales</taxon>
        <taxon>Selaginellaceae</taxon>
        <taxon>Selaginella</taxon>
    </lineage>
</organism>
<evidence type="ECO:0000256" key="2">
    <source>
        <dbReference type="SAM" id="SignalP"/>
    </source>
</evidence>
<dbReference type="HOGENOM" id="CLU_1581208_0_0_1"/>
<evidence type="ECO:0000313" key="4">
    <source>
        <dbReference type="EMBL" id="EFJ05678.1"/>
    </source>
</evidence>
<gene>
    <name evidence="4" type="ORF">SELMODRAFT_431382</name>
    <name evidence="3" type="ORF">SELMODRAFT_432151</name>
</gene>
<reference evidence="4 5" key="1">
    <citation type="journal article" date="2011" name="Science">
        <title>The Selaginella genome identifies genetic changes associated with the evolution of vascular plants.</title>
        <authorList>
            <person name="Banks J.A."/>
            <person name="Nishiyama T."/>
            <person name="Hasebe M."/>
            <person name="Bowman J.L."/>
            <person name="Gribskov M."/>
            <person name="dePamphilis C."/>
            <person name="Albert V.A."/>
            <person name="Aono N."/>
            <person name="Aoyama T."/>
            <person name="Ambrose B.A."/>
            <person name="Ashton N.W."/>
            <person name="Axtell M.J."/>
            <person name="Barker E."/>
            <person name="Barker M.S."/>
            <person name="Bennetzen J.L."/>
            <person name="Bonawitz N.D."/>
            <person name="Chapple C."/>
            <person name="Cheng C."/>
            <person name="Correa L.G."/>
            <person name="Dacre M."/>
            <person name="DeBarry J."/>
            <person name="Dreyer I."/>
            <person name="Elias M."/>
            <person name="Engstrom E.M."/>
            <person name="Estelle M."/>
            <person name="Feng L."/>
            <person name="Finet C."/>
            <person name="Floyd S.K."/>
            <person name="Frommer W.B."/>
            <person name="Fujita T."/>
            <person name="Gramzow L."/>
            <person name="Gutensohn M."/>
            <person name="Harholt J."/>
            <person name="Hattori M."/>
            <person name="Heyl A."/>
            <person name="Hirai T."/>
            <person name="Hiwatashi Y."/>
            <person name="Ishikawa M."/>
            <person name="Iwata M."/>
            <person name="Karol K.G."/>
            <person name="Koehler B."/>
            <person name="Kolukisaoglu U."/>
            <person name="Kubo M."/>
            <person name="Kurata T."/>
            <person name="Lalonde S."/>
            <person name="Li K."/>
            <person name="Li Y."/>
            <person name="Litt A."/>
            <person name="Lyons E."/>
            <person name="Manning G."/>
            <person name="Maruyama T."/>
            <person name="Michael T.P."/>
            <person name="Mikami K."/>
            <person name="Miyazaki S."/>
            <person name="Morinaga S."/>
            <person name="Murata T."/>
            <person name="Mueller-Roeber B."/>
            <person name="Nelson D.R."/>
            <person name="Obara M."/>
            <person name="Oguri Y."/>
            <person name="Olmstead R.G."/>
            <person name="Onodera N."/>
            <person name="Petersen B.L."/>
            <person name="Pils B."/>
            <person name="Prigge M."/>
            <person name="Rensing S.A."/>
            <person name="Riano-Pachon D.M."/>
            <person name="Roberts A.W."/>
            <person name="Sato Y."/>
            <person name="Scheller H.V."/>
            <person name="Schulz B."/>
            <person name="Schulz C."/>
            <person name="Shakirov E.V."/>
            <person name="Shibagaki N."/>
            <person name="Shinohara N."/>
            <person name="Shippen D.E."/>
            <person name="Soerensen I."/>
            <person name="Sotooka R."/>
            <person name="Sugimoto N."/>
            <person name="Sugita M."/>
            <person name="Sumikawa N."/>
            <person name="Tanurdzic M."/>
            <person name="Theissen G."/>
            <person name="Ulvskov P."/>
            <person name="Wakazuki S."/>
            <person name="Weng J.K."/>
            <person name="Willats W.W."/>
            <person name="Wipf D."/>
            <person name="Wolf P.G."/>
            <person name="Yang L."/>
            <person name="Zimmer A.D."/>
            <person name="Zhu Q."/>
            <person name="Mitros T."/>
            <person name="Hellsten U."/>
            <person name="Loque D."/>
            <person name="Otillar R."/>
            <person name="Salamov A."/>
            <person name="Schmutz J."/>
            <person name="Shapiro H."/>
            <person name="Lindquist E."/>
            <person name="Lucas S."/>
            <person name="Rokhsar D."/>
            <person name="Grigoriev I.V."/>
        </authorList>
    </citation>
    <scope>NUCLEOTIDE SEQUENCE [LARGE SCALE GENOMIC DNA]</scope>
</reference>
<keyword evidence="1 2" id="KW-0732">Signal</keyword>
<proteinExistence type="predicted"/>
<accession>D8TCF0</accession>
<evidence type="ECO:0008006" key="6">
    <source>
        <dbReference type="Google" id="ProtNLM"/>
    </source>
</evidence>
<name>D8TCF0_SELML</name>
<feature type="chain" id="PRO_5010829994" description="Neprosin domain-containing protein" evidence="2">
    <location>
        <begin position="24"/>
        <end position="169"/>
    </location>
</feature>
<dbReference type="KEGG" id="smo:SELMODRAFT_432151"/>
<dbReference type="eggNOG" id="ENOG502S1TD">
    <property type="taxonomic scope" value="Eukaryota"/>
</dbReference>
<dbReference type="FunCoup" id="D8TCF0">
    <property type="interactions" value="25"/>
</dbReference>
<protein>
    <recommendedName>
        <fullName evidence="6">Neprosin domain-containing protein</fullName>
    </recommendedName>
</protein>
<evidence type="ECO:0000313" key="5">
    <source>
        <dbReference type="Proteomes" id="UP000001514"/>
    </source>
</evidence>